<organism evidence="6">
    <name type="scientific">Selaginella moellendorffii</name>
    <name type="common">Spikemoss</name>
    <dbReference type="NCBI Taxonomy" id="88036"/>
    <lineage>
        <taxon>Eukaryota</taxon>
        <taxon>Viridiplantae</taxon>
        <taxon>Streptophyta</taxon>
        <taxon>Embryophyta</taxon>
        <taxon>Tracheophyta</taxon>
        <taxon>Lycopodiopsida</taxon>
        <taxon>Selaginellales</taxon>
        <taxon>Selaginellaceae</taxon>
        <taxon>Selaginella</taxon>
    </lineage>
</organism>
<name>D8SQC1_SELML</name>
<dbReference type="eggNOG" id="ENOG502QQWK">
    <property type="taxonomic scope" value="Eukaryota"/>
</dbReference>
<dbReference type="InterPro" id="IPR012951">
    <property type="entry name" value="BBE"/>
</dbReference>
<dbReference type="SUPFAM" id="SSF56176">
    <property type="entry name" value="FAD-binding/transporter-associated domain-like"/>
    <property type="match status" value="1"/>
</dbReference>
<dbReference type="InterPro" id="IPR036318">
    <property type="entry name" value="FAD-bd_PCMH-like_sf"/>
</dbReference>
<dbReference type="Proteomes" id="UP000001514">
    <property type="component" value="Unassembled WGS sequence"/>
</dbReference>
<dbReference type="HOGENOM" id="CLU_018354_4_4_1"/>
<dbReference type="PROSITE" id="PS51387">
    <property type="entry name" value="FAD_PCMH"/>
    <property type="match status" value="1"/>
</dbReference>
<dbReference type="OrthoDB" id="407275at2759"/>
<comment type="similarity">
    <text evidence="1">Belongs to the oxygen-dependent FAD-linked oxidoreductase family.</text>
</comment>
<dbReference type="KEGG" id="smo:SELMODRAFT_122509"/>
<dbReference type="InterPro" id="IPR050432">
    <property type="entry name" value="FAD-linked_Oxidoreductases_BP"/>
</dbReference>
<dbReference type="InterPro" id="IPR016166">
    <property type="entry name" value="FAD-bd_PCMH"/>
</dbReference>
<evidence type="ECO:0000313" key="5">
    <source>
        <dbReference type="EMBL" id="EFJ13373.1"/>
    </source>
</evidence>
<feature type="signal peptide" evidence="3">
    <location>
        <begin position="1"/>
        <end position="19"/>
    </location>
</feature>
<feature type="domain" description="FAD-binding PCMH-type" evidence="4">
    <location>
        <begin position="121"/>
        <end position="310"/>
    </location>
</feature>
<dbReference type="FunCoup" id="D8SQC1">
    <property type="interactions" value="530"/>
</dbReference>
<protein>
    <recommendedName>
        <fullName evidence="4">FAD-binding PCMH-type domain-containing protein</fullName>
    </recommendedName>
</protein>
<dbReference type="Pfam" id="PF08031">
    <property type="entry name" value="BBE"/>
    <property type="match status" value="1"/>
</dbReference>
<dbReference type="InterPro" id="IPR016169">
    <property type="entry name" value="FAD-bd_PCMH_sub2"/>
</dbReference>
<dbReference type="InParanoid" id="D8SQC1"/>
<evidence type="ECO:0000259" key="4">
    <source>
        <dbReference type="PROSITE" id="PS51387"/>
    </source>
</evidence>
<dbReference type="GO" id="GO:0016491">
    <property type="term" value="F:oxidoreductase activity"/>
    <property type="evidence" value="ECO:0000318"/>
    <property type="project" value="GO_Central"/>
</dbReference>
<dbReference type="AlphaFoldDB" id="D8SQC1"/>
<feature type="chain" id="PRO_5003122937" description="FAD-binding PCMH-type domain-containing protein" evidence="3">
    <location>
        <begin position="20"/>
        <end position="584"/>
    </location>
</feature>
<evidence type="ECO:0000256" key="2">
    <source>
        <dbReference type="ARBA" id="ARBA00023002"/>
    </source>
</evidence>
<dbReference type="Pfam" id="PF01565">
    <property type="entry name" value="FAD_binding_4"/>
    <property type="match status" value="1"/>
</dbReference>
<evidence type="ECO:0000313" key="6">
    <source>
        <dbReference type="Proteomes" id="UP000001514"/>
    </source>
</evidence>
<dbReference type="PANTHER" id="PTHR13878">
    <property type="entry name" value="GULONOLACTONE OXIDASE"/>
    <property type="match status" value="1"/>
</dbReference>
<keyword evidence="3" id="KW-0732">Signal</keyword>
<dbReference type="PANTHER" id="PTHR13878:SF91">
    <property type="entry name" value="FAD BINDING DOMAIN PROTEIN (AFU_ORTHOLOGUE AFUA_6G12070)-RELATED"/>
    <property type="match status" value="1"/>
</dbReference>
<dbReference type="InterPro" id="IPR006094">
    <property type="entry name" value="Oxid_FAD_bind_N"/>
</dbReference>
<proteinExistence type="inferred from homology"/>
<dbReference type="Gramene" id="EFJ13373">
    <property type="protein sequence ID" value="EFJ13373"/>
    <property type="gene ID" value="SELMODRAFT_122509"/>
</dbReference>
<sequence length="584" mass="64095">MHRATYLVLLLSFVPGILSVKEPQNSSCRCLAFDHDCWPSSRVWNSFNTSVEGRLMRVLPPAAPCHDPFFDEQGCKEVQESWELEFWRTSQPGALYASNFESLGDQHRCSLASNRSSTCFQGAVPVYAVSVLDPLQVISAVKFASRYNLRLVVRTSGHDPTGRSTAPGSFAIWLHHLKSITFHESFVPEGYCPDKNSPPLGKIPAVTIGAGVQWEELYAATHERNSVITGGACSSVGAAGGFPQGGGHSLLSPMFGLAADNILQYEIVTAGGELLVANDWQNQELFWALRGGGGGTFGVVVSATYRTHPALESLAFALYNFTATTVNASNPMGKLVKKFVQISPELSDAGWSGNFFLSRRSLVLVYLLPNKNVSFANETLTPLTTYAEHQPGMVLETSLLAFSSFQEWHLAVQCGGQPSCITFTRRSQLRFPGASSLIPRKVFTDCPTKISRALMKITNTPFSITGVSNLGGDVARPRNNAVNPALRSALWHIILATNTNDNTTQAEYEKFARQITHANKLLPGSGAYMNEADFNEPNWQQSFFGENYPRLLDIKDKYDPTGLFVCHQCVGSEKWSNDLNCKLK</sequence>
<dbReference type="GO" id="GO:0071949">
    <property type="term" value="F:FAD binding"/>
    <property type="evidence" value="ECO:0007669"/>
    <property type="project" value="InterPro"/>
</dbReference>
<dbReference type="EMBL" id="GL377633">
    <property type="protein sequence ID" value="EFJ13373.1"/>
    <property type="molecule type" value="Genomic_DNA"/>
</dbReference>
<keyword evidence="2" id="KW-0560">Oxidoreductase</keyword>
<gene>
    <name evidence="5" type="ORF">SELMODRAFT_122509</name>
</gene>
<evidence type="ECO:0000256" key="1">
    <source>
        <dbReference type="ARBA" id="ARBA00005466"/>
    </source>
</evidence>
<accession>D8SQC1</accession>
<evidence type="ECO:0000256" key="3">
    <source>
        <dbReference type="SAM" id="SignalP"/>
    </source>
</evidence>
<reference evidence="5 6" key="1">
    <citation type="journal article" date="2011" name="Science">
        <title>The Selaginella genome identifies genetic changes associated with the evolution of vascular plants.</title>
        <authorList>
            <person name="Banks J.A."/>
            <person name="Nishiyama T."/>
            <person name="Hasebe M."/>
            <person name="Bowman J.L."/>
            <person name="Gribskov M."/>
            <person name="dePamphilis C."/>
            <person name="Albert V.A."/>
            <person name="Aono N."/>
            <person name="Aoyama T."/>
            <person name="Ambrose B.A."/>
            <person name="Ashton N.W."/>
            <person name="Axtell M.J."/>
            <person name="Barker E."/>
            <person name="Barker M.S."/>
            <person name="Bennetzen J.L."/>
            <person name="Bonawitz N.D."/>
            <person name="Chapple C."/>
            <person name="Cheng C."/>
            <person name="Correa L.G."/>
            <person name="Dacre M."/>
            <person name="DeBarry J."/>
            <person name="Dreyer I."/>
            <person name="Elias M."/>
            <person name="Engstrom E.M."/>
            <person name="Estelle M."/>
            <person name="Feng L."/>
            <person name="Finet C."/>
            <person name="Floyd S.K."/>
            <person name="Frommer W.B."/>
            <person name="Fujita T."/>
            <person name="Gramzow L."/>
            <person name="Gutensohn M."/>
            <person name="Harholt J."/>
            <person name="Hattori M."/>
            <person name="Heyl A."/>
            <person name="Hirai T."/>
            <person name="Hiwatashi Y."/>
            <person name="Ishikawa M."/>
            <person name="Iwata M."/>
            <person name="Karol K.G."/>
            <person name="Koehler B."/>
            <person name="Kolukisaoglu U."/>
            <person name="Kubo M."/>
            <person name="Kurata T."/>
            <person name="Lalonde S."/>
            <person name="Li K."/>
            <person name="Li Y."/>
            <person name="Litt A."/>
            <person name="Lyons E."/>
            <person name="Manning G."/>
            <person name="Maruyama T."/>
            <person name="Michael T.P."/>
            <person name="Mikami K."/>
            <person name="Miyazaki S."/>
            <person name="Morinaga S."/>
            <person name="Murata T."/>
            <person name="Mueller-Roeber B."/>
            <person name="Nelson D.R."/>
            <person name="Obara M."/>
            <person name="Oguri Y."/>
            <person name="Olmstead R.G."/>
            <person name="Onodera N."/>
            <person name="Petersen B.L."/>
            <person name="Pils B."/>
            <person name="Prigge M."/>
            <person name="Rensing S.A."/>
            <person name="Riano-Pachon D.M."/>
            <person name="Roberts A.W."/>
            <person name="Sato Y."/>
            <person name="Scheller H.V."/>
            <person name="Schulz B."/>
            <person name="Schulz C."/>
            <person name="Shakirov E.V."/>
            <person name="Shibagaki N."/>
            <person name="Shinohara N."/>
            <person name="Shippen D.E."/>
            <person name="Soerensen I."/>
            <person name="Sotooka R."/>
            <person name="Sugimoto N."/>
            <person name="Sugita M."/>
            <person name="Sumikawa N."/>
            <person name="Tanurdzic M."/>
            <person name="Theissen G."/>
            <person name="Ulvskov P."/>
            <person name="Wakazuki S."/>
            <person name="Weng J.K."/>
            <person name="Willats W.W."/>
            <person name="Wipf D."/>
            <person name="Wolf P.G."/>
            <person name="Yang L."/>
            <person name="Zimmer A.D."/>
            <person name="Zhu Q."/>
            <person name="Mitros T."/>
            <person name="Hellsten U."/>
            <person name="Loque D."/>
            <person name="Otillar R."/>
            <person name="Salamov A."/>
            <person name="Schmutz J."/>
            <person name="Shapiro H."/>
            <person name="Lindquist E."/>
            <person name="Lucas S."/>
            <person name="Rokhsar D."/>
            <person name="Grigoriev I.V."/>
        </authorList>
    </citation>
    <scope>NUCLEOTIDE SEQUENCE [LARGE SCALE GENOMIC DNA]</scope>
</reference>
<dbReference type="Gene3D" id="3.30.465.10">
    <property type="match status" value="2"/>
</dbReference>
<keyword evidence="6" id="KW-1185">Reference proteome</keyword>